<evidence type="ECO:0000256" key="3">
    <source>
        <dbReference type="ARBA" id="ARBA00023295"/>
    </source>
</evidence>
<feature type="domain" description="Beta-galactosidase galactose-binding" evidence="7">
    <location>
        <begin position="821"/>
        <end position="882"/>
    </location>
</feature>
<keyword evidence="9" id="KW-1185">Reference proteome</keyword>
<dbReference type="InterPro" id="IPR017853">
    <property type="entry name" value="GH"/>
</dbReference>
<evidence type="ECO:0000256" key="4">
    <source>
        <dbReference type="RuleBase" id="RU003679"/>
    </source>
</evidence>
<dbReference type="InterPro" id="IPR031330">
    <property type="entry name" value="Gly_Hdrlase_35_cat"/>
</dbReference>
<dbReference type="EC" id="3.2.1.23" evidence="8"/>
<dbReference type="Gene3D" id="2.60.120.260">
    <property type="entry name" value="Galactose-binding domain-like"/>
    <property type="match status" value="3"/>
</dbReference>
<dbReference type="SUPFAM" id="SSF49785">
    <property type="entry name" value="Galactose-binding domain-like"/>
    <property type="match status" value="1"/>
</dbReference>
<evidence type="ECO:0000259" key="7">
    <source>
        <dbReference type="Pfam" id="PF21467"/>
    </source>
</evidence>
<dbReference type="GO" id="GO:0004565">
    <property type="term" value="F:beta-galactosidase activity"/>
    <property type="evidence" value="ECO:0007669"/>
    <property type="project" value="UniProtKB-EC"/>
</dbReference>
<dbReference type="Proteomes" id="UP001597362">
    <property type="component" value="Unassembled WGS sequence"/>
</dbReference>
<dbReference type="InterPro" id="IPR008979">
    <property type="entry name" value="Galactose-bd-like_sf"/>
</dbReference>
<comment type="similarity">
    <text evidence="1 4">Belongs to the glycosyl hydrolase 35 family.</text>
</comment>
<dbReference type="Pfam" id="PF21317">
    <property type="entry name" value="BetaGal_ABD_1"/>
    <property type="match status" value="1"/>
</dbReference>
<reference evidence="9" key="1">
    <citation type="journal article" date="2019" name="Int. J. Syst. Evol. Microbiol.">
        <title>The Global Catalogue of Microorganisms (GCM) 10K type strain sequencing project: providing services to taxonomists for standard genome sequencing and annotation.</title>
        <authorList>
            <consortium name="The Broad Institute Genomics Platform"/>
            <consortium name="The Broad Institute Genome Sequencing Center for Infectious Disease"/>
            <person name="Wu L."/>
            <person name="Ma J."/>
        </authorList>
    </citation>
    <scope>NUCLEOTIDE SEQUENCE [LARGE SCALE GENOMIC DNA]</scope>
    <source>
        <strain evidence="9">GH52</strain>
    </source>
</reference>
<protein>
    <submittedName>
        <fullName evidence="8">Beta-galactosidase</fullName>
        <ecNumber evidence="8">3.2.1.23</ecNumber>
    </submittedName>
</protein>
<dbReference type="PRINTS" id="PR00742">
    <property type="entry name" value="GLHYDRLASE35"/>
</dbReference>
<dbReference type="Gene3D" id="3.20.20.80">
    <property type="entry name" value="Glycosidases"/>
    <property type="match status" value="1"/>
</dbReference>
<organism evidence="8 9">
    <name type="scientific">Paenibacillus yanchengensis</name>
    <dbReference type="NCBI Taxonomy" id="2035833"/>
    <lineage>
        <taxon>Bacteria</taxon>
        <taxon>Bacillati</taxon>
        <taxon>Bacillota</taxon>
        <taxon>Bacilli</taxon>
        <taxon>Bacillales</taxon>
        <taxon>Paenibacillaceae</taxon>
        <taxon>Paenibacillus</taxon>
    </lineage>
</organism>
<evidence type="ECO:0000313" key="8">
    <source>
        <dbReference type="EMBL" id="MFD2114552.1"/>
    </source>
</evidence>
<dbReference type="Pfam" id="PF01301">
    <property type="entry name" value="Glyco_hydro_35"/>
    <property type="match status" value="1"/>
</dbReference>
<sequence>MATNPVTYDRHSYVINGERMFVNSASIHYFRMPKEEWRDVLMKAKMAGMNVIDTYFAWNVHEPEEGQWDFSGDNDCGAFIDLCAELDLLVMARPGPFICAEWDFGGFPWWLQEREPMTYRSLDANFLKYVDRYFDKLIPILRERQISKGGNVILVQVENEYGYLYDDETAHDYMVYLRDGMINRGIDVPLITCVGGVEGTIEGANFWSNADEHFEKLVTKQPNYPKIVTEFWTGWFEHWGAPAATHKTANLYERRMMETLQAGFTGISHYMFYGGTNFGSYGGRTIANSDIFMVTSYDYDATLSEYGRSNEKYAAAKTISLFSLAMQKMLLEADPITTHDVKLSKNCSIRGRQNGEQKLWFVESLKEERETFHVTLSSGRTIPITVKPGQIMPLVDRLNVWDGLQFTTNTFISGNEEMDGVHTIIISHDRGQRSFVQLEANEAMTIQEQLTLRHKVSADGRSVQFDFHHFEQPQVVHITVGGKTLRLVVINADVAEHTWRIDKGQYAIGYEEVEIRPDGSLYGVRTLTNIKPMLLGFGKADLLADAFVAEPFSLDYPTFNNWTTETLSFDQIEKTKVEEAVTFSKCGHPFGYLLYEYSIPNEQAAASEIILPALGDTARVYLNGVEQLLITQVGAASIPVQLASGDNKLQILIQHMGSLNFSPFQGEVKGLSGAIYRDGATIDMRSNWQLPAELGAATVQLDEVVDIAESTLLTRTFTKDSAFNKAVIVGGIGGTLIINGKTVEMPRYEEWFHYHVVDISDYLVDGENTITMSIFKTPLYRLDIHLYHTDHALTEVTMTPIATPQQINNTLAVNDTSSVSPTWFRTTFAKPAIAANCKPGFKLRLNGLSKGRLLLNGIDLGRYWQVGPQEDYKVPVSWLRDENELILFDETGKQPTAIQFVYDRQSTNVWGEIK</sequence>
<evidence type="ECO:0000259" key="5">
    <source>
        <dbReference type="Pfam" id="PF01301"/>
    </source>
</evidence>
<name>A0ABW4YFU2_9BACL</name>
<accession>A0ABW4YFU2</accession>
<feature type="domain" description="Glycoside hydrolase 35 catalytic" evidence="5">
    <location>
        <begin position="14"/>
        <end position="318"/>
    </location>
</feature>
<dbReference type="InterPro" id="IPR001944">
    <property type="entry name" value="Glycoside_Hdrlase_35"/>
</dbReference>
<dbReference type="InterPro" id="IPR048912">
    <property type="entry name" value="BetaGal1-like_ABD1"/>
</dbReference>
<keyword evidence="3 8" id="KW-0326">Glycosidase</keyword>
<dbReference type="InterPro" id="IPR048913">
    <property type="entry name" value="BetaGal_gal-bd"/>
</dbReference>
<proteinExistence type="inferred from homology"/>
<dbReference type="Pfam" id="PF21467">
    <property type="entry name" value="BetaGal_gal-bd"/>
    <property type="match status" value="1"/>
</dbReference>
<evidence type="ECO:0000313" key="9">
    <source>
        <dbReference type="Proteomes" id="UP001597362"/>
    </source>
</evidence>
<comment type="caution">
    <text evidence="8">The sequence shown here is derived from an EMBL/GenBank/DDBJ whole genome shotgun (WGS) entry which is preliminary data.</text>
</comment>
<dbReference type="PANTHER" id="PTHR23421">
    <property type="entry name" value="BETA-GALACTOSIDASE RELATED"/>
    <property type="match status" value="1"/>
</dbReference>
<dbReference type="EMBL" id="JBHUHO010000007">
    <property type="protein sequence ID" value="MFD2114552.1"/>
    <property type="molecule type" value="Genomic_DNA"/>
</dbReference>
<dbReference type="SUPFAM" id="SSF51445">
    <property type="entry name" value="(Trans)glycosidases"/>
    <property type="match status" value="1"/>
</dbReference>
<gene>
    <name evidence="8" type="ORF">ACFSJH_02175</name>
</gene>
<evidence type="ECO:0000259" key="6">
    <source>
        <dbReference type="Pfam" id="PF21317"/>
    </source>
</evidence>
<evidence type="ECO:0000256" key="1">
    <source>
        <dbReference type="ARBA" id="ARBA00009809"/>
    </source>
</evidence>
<keyword evidence="2 8" id="KW-0378">Hydrolase</keyword>
<dbReference type="RefSeq" id="WP_377769564.1">
    <property type="nucleotide sequence ID" value="NZ_JBHUHO010000007.1"/>
</dbReference>
<evidence type="ECO:0000256" key="2">
    <source>
        <dbReference type="ARBA" id="ARBA00022801"/>
    </source>
</evidence>
<feature type="domain" description="Beta-galactosidase 1-like first all-beta" evidence="6">
    <location>
        <begin position="581"/>
        <end position="682"/>
    </location>
</feature>